<protein>
    <submittedName>
        <fullName evidence="1">Uncharacterized protein</fullName>
    </submittedName>
</protein>
<proteinExistence type="predicted"/>
<reference evidence="2" key="1">
    <citation type="journal article" date="2019" name="bioRxiv">
        <title>Genomics, evolutionary history and diagnostics of the Alternaria alternata species group including apple and Asian pear pathotypes.</title>
        <authorList>
            <person name="Armitage A.D."/>
            <person name="Cockerton H.M."/>
            <person name="Sreenivasaprasad S."/>
            <person name="Woodhall J.W."/>
            <person name="Lane C.R."/>
            <person name="Harrison R.J."/>
            <person name="Clarkson J.P."/>
        </authorList>
    </citation>
    <scope>NUCLEOTIDE SEQUENCE [LARGE SCALE GENOMIC DNA]</scope>
    <source>
        <strain evidence="2">RGR 97.0016</strain>
    </source>
</reference>
<sequence length="44" mass="4826">MAAGGLILLRFYNEASTAPTILDFSARKYFMTLLSGLSLAFHSE</sequence>
<keyword evidence="2" id="KW-1185">Reference proteome</keyword>
<name>A0A4Q4SL95_9PLEO</name>
<gene>
    <name evidence="1" type="ORF">AA0113_g2490</name>
</gene>
<dbReference type="Proteomes" id="UP000293823">
    <property type="component" value="Unassembled WGS sequence"/>
</dbReference>
<dbReference type="AlphaFoldDB" id="A0A4Q4SL95"/>
<comment type="caution">
    <text evidence="1">The sequence shown here is derived from an EMBL/GenBank/DDBJ whole genome shotgun (WGS) entry which is preliminary data.</text>
</comment>
<dbReference type="EMBL" id="PEJP01000008">
    <property type="protein sequence ID" value="RYO70926.1"/>
    <property type="molecule type" value="Genomic_DNA"/>
</dbReference>
<organism evidence="1 2">
    <name type="scientific">Alternaria arborescens</name>
    <dbReference type="NCBI Taxonomy" id="156630"/>
    <lineage>
        <taxon>Eukaryota</taxon>
        <taxon>Fungi</taxon>
        <taxon>Dikarya</taxon>
        <taxon>Ascomycota</taxon>
        <taxon>Pezizomycotina</taxon>
        <taxon>Dothideomycetes</taxon>
        <taxon>Pleosporomycetidae</taxon>
        <taxon>Pleosporales</taxon>
        <taxon>Pleosporineae</taxon>
        <taxon>Pleosporaceae</taxon>
        <taxon>Alternaria</taxon>
        <taxon>Alternaria sect. Alternaria</taxon>
    </lineage>
</organism>
<accession>A0A4Q4SL95</accession>
<evidence type="ECO:0000313" key="2">
    <source>
        <dbReference type="Proteomes" id="UP000293823"/>
    </source>
</evidence>
<evidence type="ECO:0000313" key="1">
    <source>
        <dbReference type="EMBL" id="RYO70926.1"/>
    </source>
</evidence>